<evidence type="ECO:0000313" key="6">
    <source>
        <dbReference type="EMBL" id="KAJ7220039.1"/>
    </source>
</evidence>
<dbReference type="SUPFAM" id="SSF52768">
    <property type="entry name" value="Arginase/deacetylase"/>
    <property type="match status" value="1"/>
</dbReference>
<organism evidence="6 7">
    <name type="scientific">Mycena pura</name>
    <dbReference type="NCBI Taxonomy" id="153505"/>
    <lineage>
        <taxon>Eukaryota</taxon>
        <taxon>Fungi</taxon>
        <taxon>Dikarya</taxon>
        <taxon>Basidiomycota</taxon>
        <taxon>Agaricomycotina</taxon>
        <taxon>Agaricomycetes</taxon>
        <taxon>Agaricomycetidae</taxon>
        <taxon>Agaricales</taxon>
        <taxon>Marasmiineae</taxon>
        <taxon>Mycenaceae</taxon>
        <taxon>Mycena</taxon>
    </lineage>
</organism>
<feature type="chain" id="PRO_5042240871" evidence="5">
    <location>
        <begin position="19"/>
        <end position="404"/>
    </location>
</feature>
<dbReference type="InterPro" id="IPR006035">
    <property type="entry name" value="Ureohydrolase"/>
</dbReference>
<evidence type="ECO:0000313" key="7">
    <source>
        <dbReference type="Proteomes" id="UP001219525"/>
    </source>
</evidence>
<evidence type="ECO:0000256" key="4">
    <source>
        <dbReference type="RuleBase" id="RU003684"/>
    </source>
</evidence>
<reference evidence="6" key="1">
    <citation type="submission" date="2023-03" db="EMBL/GenBank/DDBJ databases">
        <title>Massive genome expansion in bonnet fungi (Mycena s.s.) driven by repeated elements and novel gene families across ecological guilds.</title>
        <authorList>
            <consortium name="Lawrence Berkeley National Laboratory"/>
            <person name="Harder C.B."/>
            <person name="Miyauchi S."/>
            <person name="Viragh M."/>
            <person name="Kuo A."/>
            <person name="Thoen E."/>
            <person name="Andreopoulos B."/>
            <person name="Lu D."/>
            <person name="Skrede I."/>
            <person name="Drula E."/>
            <person name="Henrissat B."/>
            <person name="Morin E."/>
            <person name="Kohler A."/>
            <person name="Barry K."/>
            <person name="LaButti K."/>
            <person name="Morin E."/>
            <person name="Salamov A."/>
            <person name="Lipzen A."/>
            <person name="Mereny Z."/>
            <person name="Hegedus B."/>
            <person name="Baldrian P."/>
            <person name="Stursova M."/>
            <person name="Weitz H."/>
            <person name="Taylor A."/>
            <person name="Grigoriev I.V."/>
            <person name="Nagy L.G."/>
            <person name="Martin F."/>
            <person name="Kauserud H."/>
        </authorList>
    </citation>
    <scope>NUCLEOTIDE SEQUENCE</scope>
    <source>
        <strain evidence="6">9144</strain>
    </source>
</reference>
<dbReference type="FunFam" id="3.40.800.10:FF:000014">
    <property type="entry name" value="Arginase family protein"/>
    <property type="match status" value="1"/>
</dbReference>
<dbReference type="EMBL" id="JARJCW010000010">
    <property type="protein sequence ID" value="KAJ7220039.1"/>
    <property type="molecule type" value="Genomic_DNA"/>
</dbReference>
<evidence type="ECO:0000256" key="2">
    <source>
        <dbReference type="ARBA" id="ARBA00022723"/>
    </source>
</evidence>
<protein>
    <submittedName>
        <fullName evidence="6">Arginase deacetylase</fullName>
    </submittedName>
</protein>
<dbReference type="PROSITE" id="PS51409">
    <property type="entry name" value="ARGINASE_2"/>
    <property type="match status" value="1"/>
</dbReference>
<dbReference type="Proteomes" id="UP001219525">
    <property type="component" value="Unassembled WGS sequence"/>
</dbReference>
<evidence type="ECO:0000256" key="5">
    <source>
        <dbReference type="SAM" id="SignalP"/>
    </source>
</evidence>
<dbReference type="Pfam" id="PF00491">
    <property type="entry name" value="Arginase"/>
    <property type="match status" value="1"/>
</dbReference>
<evidence type="ECO:0000256" key="1">
    <source>
        <dbReference type="ARBA" id="ARBA00009227"/>
    </source>
</evidence>
<dbReference type="GO" id="GO:0033389">
    <property type="term" value="P:putrescine biosynthetic process from arginine, via agmatine"/>
    <property type="evidence" value="ECO:0007669"/>
    <property type="project" value="TreeGrafter"/>
</dbReference>
<dbReference type="InterPro" id="IPR023696">
    <property type="entry name" value="Ureohydrolase_dom_sf"/>
</dbReference>
<accession>A0AAD6VQM3</accession>
<dbReference type="Gene3D" id="3.40.800.10">
    <property type="entry name" value="Ureohydrolase domain"/>
    <property type="match status" value="1"/>
</dbReference>
<comment type="caution">
    <text evidence="6">The sequence shown here is derived from an EMBL/GenBank/DDBJ whole genome shotgun (WGS) entry which is preliminary data.</text>
</comment>
<dbReference type="InterPro" id="IPR020855">
    <property type="entry name" value="Ureohydrolase_Mn_BS"/>
</dbReference>
<gene>
    <name evidence="6" type="ORF">GGX14DRAFT_532755</name>
</gene>
<dbReference type="AlphaFoldDB" id="A0AAD6VQM3"/>
<dbReference type="GO" id="GO:0008783">
    <property type="term" value="F:agmatinase activity"/>
    <property type="evidence" value="ECO:0007669"/>
    <property type="project" value="TreeGrafter"/>
</dbReference>
<keyword evidence="3 4" id="KW-0378">Hydrolase</keyword>
<name>A0AAD6VQM3_9AGAR</name>
<dbReference type="PROSITE" id="PS01053">
    <property type="entry name" value="ARGINASE_1"/>
    <property type="match status" value="1"/>
</dbReference>
<proteinExistence type="inferred from homology"/>
<keyword evidence="5" id="KW-0732">Signal</keyword>
<dbReference type="PANTHER" id="PTHR11358">
    <property type="entry name" value="ARGINASE/AGMATINASE"/>
    <property type="match status" value="1"/>
</dbReference>
<dbReference type="CDD" id="cd11592">
    <property type="entry name" value="Agmatinase_PAH"/>
    <property type="match status" value="1"/>
</dbReference>
<keyword evidence="2" id="KW-0479">Metal-binding</keyword>
<sequence>MLTFHLILCAALGHTAIARLHEQEPMYPDLHSIVDVVDVSTEPWTSKYGPQIDLGYAGPLSFSHMPYTKCLDDGKSRFDIAILGMPFDTTTSYRPGARFGPFAIRSGSRRQRPDGYTLTWATSPYDLGAAFLDCGDVPITPMDNAKAIDQMEAAYTTLLSRPVKGGATSAYKSRTAAFAKDGEEHPRLITLGGDHTIVLPILRALNKVYGPVSVIHFDAHLDTWAPPDDAVGQERINHGSFFSIAADEHLMTNTSIHAGIRCQMLGPQDIVHDDAVGFQVISTDDIDDYGISRIIKKIRQRIGDSPVYLSLDIDVVDPGLAPATGTPEPGGWTTREVKRILRGLSGLNFVGADIVEVAPAYDNADITGIAAANIVYDFMVMMQLDTPPQPHVGPFDKVDLMHKA</sequence>
<dbReference type="PRINTS" id="PR00116">
    <property type="entry name" value="ARGINASE"/>
</dbReference>
<evidence type="ECO:0000256" key="3">
    <source>
        <dbReference type="ARBA" id="ARBA00022801"/>
    </source>
</evidence>
<comment type="similarity">
    <text evidence="1">Belongs to the arginase family. Agmatinase subfamily.</text>
</comment>
<feature type="signal peptide" evidence="5">
    <location>
        <begin position="1"/>
        <end position="18"/>
    </location>
</feature>
<dbReference type="GO" id="GO:0046872">
    <property type="term" value="F:metal ion binding"/>
    <property type="evidence" value="ECO:0007669"/>
    <property type="project" value="UniProtKB-KW"/>
</dbReference>
<keyword evidence="7" id="KW-1185">Reference proteome</keyword>
<dbReference type="PANTHER" id="PTHR11358:SF26">
    <property type="entry name" value="GUANIDINO ACID HYDROLASE, MITOCHONDRIAL"/>
    <property type="match status" value="1"/>
</dbReference>